<protein>
    <submittedName>
        <fullName evidence="2">Uncharacterized protein</fullName>
    </submittedName>
</protein>
<accession>A0ABT3QM39</accession>
<organism evidence="2 3">
    <name type="scientific">Ochrobactrum chromiisoli</name>
    <dbReference type="NCBI Taxonomy" id="2993941"/>
    <lineage>
        <taxon>Bacteria</taxon>
        <taxon>Pseudomonadati</taxon>
        <taxon>Pseudomonadota</taxon>
        <taxon>Alphaproteobacteria</taxon>
        <taxon>Hyphomicrobiales</taxon>
        <taxon>Brucellaceae</taxon>
        <taxon>Brucella/Ochrobactrum group</taxon>
        <taxon>Ochrobactrum</taxon>
    </lineage>
</organism>
<name>A0ABT3QM39_9HYPH</name>
<keyword evidence="1" id="KW-0175">Coiled coil</keyword>
<proteinExistence type="predicted"/>
<reference evidence="2 3" key="1">
    <citation type="submission" date="2022-11" db="EMBL/GenBank/DDBJ databases">
        <title>Brucella sp. YY2X, whole genome shotgun sequencing project.</title>
        <authorList>
            <person name="Yang Y."/>
        </authorList>
    </citation>
    <scope>NUCLEOTIDE SEQUENCE [LARGE SCALE GENOMIC DNA]</scope>
    <source>
        <strain evidence="2 3">YY2X</strain>
    </source>
</reference>
<keyword evidence="3" id="KW-1185">Reference proteome</keyword>
<dbReference type="RefSeq" id="WP_265984116.1">
    <property type="nucleotide sequence ID" value="NZ_JAPHAV010000002.1"/>
</dbReference>
<sequence>MANELKPCLASFIKWTRQHHANWNLSPVHINGQFSKFMDPDTDTAWLGFEAAWNTRHAAPVEGLDTVETQMRCLLQTGNHQWRNPRLPSELSFIRANGKDEAGIPYELRELVTRSQAEAINASKDARIEFLERVTADQETQIVKQSTLEADNAALTARVKELEEERVQQSGEWVRFCEAIGIEIDTHEAVADAINTARSNDNYDRQALETQLAAAEKIAFEHGYVLACCNIVNLHDEPTIAHDALSELGVTRQAVKAMNLSEFDMKALRKIERGSAGSPYAKANRKVRAALVDRP</sequence>
<evidence type="ECO:0000256" key="1">
    <source>
        <dbReference type="SAM" id="Coils"/>
    </source>
</evidence>
<dbReference type="EMBL" id="JAPHAV010000002">
    <property type="protein sequence ID" value="MCX2696669.1"/>
    <property type="molecule type" value="Genomic_DNA"/>
</dbReference>
<gene>
    <name evidence="2" type="ORF">OPR82_07760</name>
</gene>
<evidence type="ECO:0000313" key="2">
    <source>
        <dbReference type="EMBL" id="MCX2696669.1"/>
    </source>
</evidence>
<comment type="caution">
    <text evidence="2">The sequence shown here is derived from an EMBL/GenBank/DDBJ whole genome shotgun (WGS) entry which is preliminary data.</text>
</comment>
<evidence type="ECO:0000313" key="3">
    <source>
        <dbReference type="Proteomes" id="UP001301216"/>
    </source>
</evidence>
<feature type="coiled-coil region" evidence="1">
    <location>
        <begin position="145"/>
        <end position="172"/>
    </location>
</feature>
<dbReference type="Proteomes" id="UP001301216">
    <property type="component" value="Unassembled WGS sequence"/>
</dbReference>